<evidence type="ECO:0000313" key="10">
    <source>
        <dbReference type="EMBL" id="MYZ48572.1"/>
    </source>
</evidence>
<dbReference type="NCBIfam" id="NF010093">
    <property type="entry name" value="PRK13579.1"/>
    <property type="match status" value="1"/>
</dbReference>
<comment type="similarity">
    <text evidence="1">Belongs to the GcvT family.</text>
</comment>
<protein>
    <recommendedName>
        <fullName evidence="2">aminomethyltransferase</fullName>
        <ecNumber evidence="2">2.1.2.10</ecNumber>
    </recommendedName>
    <alternativeName>
        <fullName evidence="5">Glycine cleavage system T protein</fullName>
    </alternativeName>
</protein>
<dbReference type="SUPFAM" id="SSF103025">
    <property type="entry name" value="Folate-binding domain"/>
    <property type="match status" value="1"/>
</dbReference>
<organism evidence="10 11">
    <name type="scientific">Propylenella binzhouense</name>
    <dbReference type="NCBI Taxonomy" id="2555902"/>
    <lineage>
        <taxon>Bacteria</taxon>
        <taxon>Pseudomonadati</taxon>
        <taxon>Pseudomonadota</taxon>
        <taxon>Alphaproteobacteria</taxon>
        <taxon>Hyphomicrobiales</taxon>
        <taxon>Propylenellaceae</taxon>
        <taxon>Propylenella</taxon>
    </lineage>
</organism>
<evidence type="ECO:0000259" key="9">
    <source>
        <dbReference type="Pfam" id="PF08669"/>
    </source>
</evidence>
<dbReference type="Gene3D" id="3.30.1360.120">
    <property type="entry name" value="Probable tRNA modification gtpase trme, domain 1"/>
    <property type="match status" value="1"/>
</dbReference>
<sequence length="375" mass="39671">MADTADDLRRTPLHELHRALGGRMVAFAGYSMPVQYEGILAEHRWTRASAGLFDVSHMGQRVLSGPGQDAVADALESITPGSFRNLAPGRMRYTLLLADTGGILDDLMVTRPAGGGDGQLMLVFNAARKEIDDAYFGERLPGTFALEALDDRALLALQGPKAVDALARHCPEAAGLTFMSATEARFDDAECLVSRSGYTGEDGFEISVRAEDAVRVARTLLDEPEVKPVGLGARDSLRLEAGLPLYGHDLDETTSPVEAGLAFAIAKARRETGGFPGADRILRELAEGPARLRVGIRPAGRAPVREGADILGLGDTRIGEVTSGGFGPTVEAPVAMGYVAAPYAAPGTDVQVSGRRGPEPATVAALPFVPPRYVR</sequence>
<dbReference type="InterPro" id="IPR013977">
    <property type="entry name" value="GcvT_C"/>
</dbReference>
<dbReference type="GO" id="GO:0008483">
    <property type="term" value="F:transaminase activity"/>
    <property type="evidence" value="ECO:0007669"/>
    <property type="project" value="UniProtKB-KW"/>
</dbReference>
<keyword evidence="3" id="KW-0032">Aminotransferase</keyword>
<evidence type="ECO:0000256" key="4">
    <source>
        <dbReference type="ARBA" id="ARBA00022679"/>
    </source>
</evidence>
<dbReference type="GO" id="GO:0005960">
    <property type="term" value="C:glycine cleavage complex"/>
    <property type="evidence" value="ECO:0007669"/>
    <property type="project" value="InterPro"/>
</dbReference>
<dbReference type="Gene3D" id="2.40.30.110">
    <property type="entry name" value="Aminomethyltransferase beta-barrel domains"/>
    <property type="match status" value="1"/>
</dbReference>
<dbReference type="GO" id="GO:0006546">
    <property type="term" value="P:glycine catabolic process"/>
    <property type="evidence" value="ECO:0007669"/>
    <property type="project" value="InterPro"/>
</dbReference>
<dbReference type="GO" id="GO:0004047">
    <property type="term" value="F:aminomethyltransferase activity"/>
    <property type="evidence" value="ECO:0007669"/>
    <property type="project" value="UniProtKB-EC"/>
</dbReference>
<dbReference type="SUPFAM" id="SSF101790">
    <property type="entry name" value="Aminomethyltransferase beta-barrel domain"/>
    <property type="match status" value="1"/>
</dbReference>
<dbReference type="Gene3D" id="4.10.1250.10">
    <property type="entry name" value="Aminomethyltransferase fragment"/>
    <property type="match status" value="1"/>
</dbReference>
<name>A0A964T627_9HYPH</name>
<evidence type="ECO:0000313" key="11">
    <source>
        <dbReference type="Proteomes" id="UP000773614"/>
    </source>
</evidence>
<feature type="binding site" evidence="7">
    <location>
        <position position="205"/>
    </location>
    <ligand>
        <name>substrate</name>
    </ligand>
</feature>
<feature type="domain" description="Aminomethyltransferase C-terminal" evidence="9">
    <location>
        <begin position="293"/>
        <end position="369"/>
    </location>
</feature>
<dbReference type="InterPro" id="IPR027266">
    <property type="entry name" value="TrmE/GcvT-like"/>
</dbReference>
<keyword evidence="11" id="KW-1185">Reference proteome</keyword>
<dbReference type="PANTHER" id="PTHR43757">
    <property type="entry name" value="AMINOMETHYLTRANSFERASE"/>
    <property type="match status" value="1"/>
</dbReference>
<dbReference type="Gene3D" id="3.30.70.1400">
    <property type="entry name" value="Aminomethyltransferase beta-barrel domains"/>
    <property type="match status" value="1"/>
</dbReference>
<dbReference type="RefSeq" id="WP_161140918.1">
    <property type="nucleotide sequence ID" value="NZ_SPKJ01000041.1"/>
</dbReference>
<comment type="catalytic activity">
    <reaction evidence="6">
        <text>N(6)-[(R)-S(8)-aminomethyldihydrolipoyl]-L-lysyl-[protein] + (6S)-5,6,7,8-tetrahydrofolate = N(6)-[(R)-dihydrolipoyl]-L-lysyl-[protein] + (6R)-5,10-methylene-5,6,7,8-tetrahydrofolate + NH4(+)</text>
        <dbReference type="Rhea" id="RHEA:16945"/>
        <dbReference type="Rhea" id="RHEA-COMP:10475"/>
        <dbReference type="Rhea" id="RHEA-COMP:10492"/>
        <dbReference type="ChEBI" id="CHEBI:15636"/>
        <dbReference type="ChEBI" id="CHEBI:28938"/>
        <dbReference type="ChEBI" id="CHEBI:57453"/>
        <dbReference type="ChEBI" id="CHEBI:83100"/>
        <dbReference type="ChEBI" id="CHEBI:83143"/>
        <dbReference type="EC" id="2.1.2.10"/>
    </reaction>
</comment>
<dbReference type="EMBL" id="SPKJ01000041">
    <property type="protein sequence ID" value="MYZ48572.1"/>
    <property type="molecule type" value="Genomic_DNA"/>
</dbReference>
<dbReference type="PIRSF" id="PIRSF006487">
    <property type="entry name" value="GcvT"/>
    <property type="match status" value="1"/>
</dbReference>
<dbReference type="NCBIfam" id="TIGR00528">
    <property type="entry name" value="gcvT"/>
    <property type="match status" value="1"/>
</dbReference>
<dbReference type="InterPro" id="IPR029043">
    <property type="entry name" value="GcvT/YgfZ_C"/>
</dbReference>
<dbReference type="PANTHER" id="PTHR43757:SF2">
    <property type="entry name" value="AMINOMETHYLTRANSFERASE, MITOCHONDRIAL"/>
    <property type="match status" value="1"/>
</dbReference>
<evidence type="ECO:0000256" key="6">
    <source>
        <dbReference type="ARBA" id="ARBA00047665"/>
    </source>
</evidence>
<evidence type="ECO:0000256" key="3">
    <source>
        <dbReference type="ARBA" id="ARBA00022576"/>
    </source>
</evidence>
<evidence type="ECO:0000259" key="8">
    <source>
        <dbReference type="Pfam" id="PF01571"/>
    </source>
</evidence>
<proteinExistence type="inferred from homology"/>
<evidence type="ECO:0000256" key="1">
    <source>
        <dbReference type="ARBA" id="ARBA00008609"/>
    </source>
</evidence>
<dbReference type="NCBIfam" id="NF001567">
    <property type="entry name" value="PRK00389.1"/>
    <property type="match status" value="1"/>
</dbReference>
<evidence type="ECO:0000256" key="2">
    <source>
        <dbReference type="ARBA" id="ARBA00012616"/>
    </source>
</evidence>
<evidence type="ECO:0000256" key="5">
    <source>
        <dbReference type="ARBA" id="ARBA00031395"/>
    </source>
</evidence>
<dbReference type="InterPro" id="IPR028896">
    <property type="entry name" value="GcvT/YgfZ/DmdA"/>
</dbReference>
<feature type="domain" description="GCVT N-terminal" evidence="8">
    <location>
        <begin position="13"/>
        <end position="267"/>
    </location>
</feature>
<dbReference type="InterPro" id="IPR006222">
    <property type="entry name" value="GCVT_N"/>
</dbReference>
<keyword evidence="4 10" id="KW-0808">Transferase</keyword>
<dbReference type="OrthoDB" id="9774591at2"/>
<evidence type="ECO:0000256" key="7">
    <source>
        <dbReference type="PIRSR" id="PIRSR006487-1"/>
    </source>
</evidence>
<dbReference type="Proteomes" id="UP000773614">
    <property type="component" value="Unassembled WGS sequence"/>
</dbReference>
<dbReference type="Pfam" id="PF08669">
    <property type="entry name" value="GCV_T_C"/>
    <property type="match status" value="1"/>
</dbReference>
<reference evidence="10" key="1">
    <citation type="submission" date="2019-03" db="EMBL/GenBank/DDBJ databases">
        <title>Afifella sp. nov., isolated from activated sludge.</title>
        <authorList>
            <person name="Li Q."/>
            <person name="Liu Y."/>
        </authorList>
    </citation>
    <scope>NUCLEOTIDE SEQUENCE</scope>
    <source>
        <strain evidence="10">L72</strain>
    </source>
</reference>
<comment type="caution">
    <text evidence="10">The sequence shown here is derived from an EMBL/GenBank/DDBJ whole genome shotgun (WGS) entry which is preliminary data.</text>
</comment>
<dbReference type="InterPro" id="IPR006223">
    <property type="entry name" value="GcvT"/>
</dbReference>
<dbReference type="EC" id="2.1.2.10" evidence="2"/>
<dbReference type="AlphaFoldDB" id="A0A964T627"/>
<gene>
    <name evidence="10" type="primary">gcvT</name>
    <name evidence="10" type="ORF">E4O86_12710</name>
</gene>
<accession>A0A964T627</accession>
<dbReference type="Pfam" id="PF01571">
    <property type="entry name" value="GCV_T"/>
    <property type="match status" value="1"/>
</dbReference>